<dbReference type="HOGENOM" id="CLU_065416_0_0_1"/>
<dbReference type="GO" id="GO:0008168">
    <property type="term" value="F:methyltransferase activity"/>
    <property type="evidence" value="ECO:0007669"/>
    <property type="project" value="TreeGrafter"/>
</dbReference>
<dbReference type="PANTHER" id="PTHR43591:SF24">
    <property type="entry name" value="2-METHOXY-6-POLYPRENYL-1,4-BENZOQUINOL METHYLASE, MITOCHONDRIAL"/>
    <property type="match status" value="1"/>
</dbReference>
<dbReference type="RefSeq" id="XP_016256641.1">
    <property type="nucleotide sequence ID" value="XM_016412966.1"/>
</dbReference>
<dbReference type="Proteomes" id="UP000053342">
    <property type="component" value="Unassembled WGS sequence"/>
</dbReference>
<reference evidence="2 3" key="1">
    <citation type="submission" date="2015-01" db="EMBL/GenBank/DDBJ databases">
        <title>The Genome Sequence of Exophiala oligosperma CBS72588.</title>
        <authorList>
            <consortium name="The Broad Institute Genomics Platform"/>
            <person name="Cuomo C."/>
            <person name="de Hoog S."/>
            <person name="Gorbushina A."/>
            <person name="Stielow B."/>
            <person name="Teixiera M."/>
            <person name="Abouelleil A."/>
            <person name="Chapman S.B."/>
            <person name="Priest M."/>
            <person name="Young S.K."/>
            <person name="Wortman J."/>
            <person name="Nusbaum C."/>
            <person name="Birren B."/>
        </authorList>
    </citation>
    <scope>NUCLEOTIDE SEQUENCE [LARGE SCALE GENOMIC DNA]</scope>
    <source>
        <strain evidence="2 3">CBS 72588</strain>
    </source>
</reference>
<dbReference type="AlphaFoldDB" id="A0A0D2D2G4"/>
<dbReference type="OrthoDB" id="2013972at2759"/>
<sequence length="288" mass="32294">MASTKISEIADSIMGPFATLMLKQAHFPPPEDFPLKVLDNACGPGTVTLRILSSLSSHDKAKLELSCADISELMIGSLSQKIESGSWKNVKAFVADAMDTKLPSSSFTHIFFNFVPFILPLPLVGLRECHRMLAVGGTLAFTGWKSNGWADEFREALDHDPDLPPFPSNAQIMQMMSQEEVPTRWDNEDTVKTYCKKVGFTDVEVCVEVNETRWQNVGVVETMLPWTFGLVMNKFWTKQEIERWQDRGSEAIMKYFKEKYGTGEVTWSWKALVVTAQKSPLLQSGLAS</sequence>
<evidence type="ECO:0000313" key="3">
    <source>
        <dbReference type="Proteomes" id="UP000053342"/>
    </source>
</evidence>
<dbReference type="Gene3D" id="3.40.50.150">
    <property type="entry name" value="Vaccinia Virus protein VP39"/>
    <property type="match status" value="1"/>
</dbReference>
<keyword evidence="3" id="KW-1185">Reference proteome</keyword>
<dbReference type="SUPFAM" id="SSF53335">
    <property type="entry name" value="S-adenosyl-L-methionine-dependent methyltransferases"/>
    <property type="match status" value="1"/>
</dbReference>
<dbReference type="Pfam" id="PF13649">
    <property type="entry name" value="Methyltransf_25"/>
    <property type="match status" value="1"/>
</dbReference>
<evidence type="ECO:0000313" key="2">
    <source>
        <dbReference type="EMBL" id="KIW36425.1"/>
    </source>
</evidence>
<dbReference type="PANTHER" id="PTHR43591">
    <property type="entry name" value="METHYLTRANSFERASE"/>
    <property type="match status" value="1"/>
</dbReference>
<dbReference type="CDD" id="cd02440">
    <property type="entry name" value="AdoMet_MTases"/>
    <property type="match status" value="1"/>
</dbReference>
<dbReference type="EMBL" id="KN847358">
    <property type="protein sequence ID" value="KIW36425.1"/>
    <property type="molecule type" value="Genomic_DNA"/>
</dbReference>
<accession>A0A0D2D2G4</accession>
<feature type="domain" description="Methyltransferase" evidence="1">
    <location>
        <begin position="37"/>
        <end position="137"/>
    </location>
</feature>
<name>A0A0D2D2G4_9EURO</name>
<organism evidence="2 3">
    <name type="scientific">Exophiala oligosperma</name>
    <dbReference type="NCBI Taxonomy" id="215243"/>
    <lineage>
        <taxon>Eukaryota</taxon>
        <taxon>Fungi</taxon>
        <taxon>Dikarya</taxon>
        <taxon>Ascomycota</taxon>
        <taxon>Pezizomycotina</taxon>
        <taxon>Eurotiomycetes</taxon>
        <taxon>Chaetothyriomycetidae</taxon>
        <taxon>Chaetothyriales</taxon>
        <taxon>Herpotrichiellaceae</taxon>
        <taxon>Exophiala</taxon>
    </lineage>
</organism>
<dbReference type="GeneID" id="27363390"/>
<evidence type="ECO:0000259" key="1">
    <source>
        <dbReference type="Pfam" id="PF13649"/>
    </source>
</evidence>
<dbReference type="VEuPathDB" id="FungiDB:PV06_11316"/>
<dbReference type="InterPro" id="IPR029063">
    <property type="entry name" value="SAM-dependent_MTases_sf"/>
</dbReference>
<protein>
    <recommendedName>
        <fullName evidence="1">Methyltransferase domain-containing protein</fullName>
    </recommendedName>
</protein>
<dbReference type="InterPro" id="IPR041698">
    <property type="entry name" value="Methyltransf_25"/>
</dbReference>
<proteinExistence type="predicted"/>
<gene>
    <name evidence="2" type="ORF">PV06_11316</name>
</gene>